<dbReference type="InterPro" id="IPR032675">
    <property type="entry name" value="LRR_dom_sf"/>
</dbReference>
<dbReference type="CDD" id="cd08320">
    <property type="entry name" value="Pyrin_NALPs"/>
    <property type="match status" value="1"/>
</dbReference>
<evidence type="ECO:0000256" key="4">
    <source>
        <dbReference type="ARBA" id="ARBA00022741"/>
    </source>
</evidence>
<sequence length="1022" mass="115021">MAADVDTADPKLSFNLQALLEQLCEEELSEFKSQLGLFAQQHELQDVPQAEMTEASAKDLVEILTTHCPPAWVERVAVNIFENINRADLAKTVEEELTEDIYRKMVLKKFQRLWANNFWPGEYKKSYLLTESYRSLLRLCDPLRRPGLLGPRAVVLQGPTGAGKTTLVKRLILDWAEGRLGPAFQWAHYLSCKELRHHRVKNLHQLLFEGLPDMNKDVLRALLGAEEVLLIVDGFDELRYGPGEMIRGISTHWGQRKPVPVLLSSLLKRMLLPNATLLVTTRPRALQELLLLLEQPVLVNVDGFSETETWEYFRRHFGDQAQAQRALAAVRSNEALLAMSRMPAACRLLCACLKPLLEGGEDPAAACHSPTALILRFLHRQLRARGPAPAAQLETLCCLAAHMLTAQQSTFHTGDLKRLGMQEAHLQPFLTNHIIRKDWGCRWCYHFVHPSVQQLLAALFYILKPQDREGQGRQPSSRNPEDVRKLLSREAHARNPDLAQAGRFLFGLLNRKRAQELEAAFGCRMDLEIRRELLGCGAEESRPFLLQMEQSEVLGWLYESQDEELVAEALAPFEEMSVILKSRQHLLHASFCLKHCPGLRRLTVQVARGLFSEDGVHLPSTAQGHRPEDDQVLLALWTDLCTMFFSNQNLNRLDIHHSCLSYSSVAVLCEHLASAYSLQEVVLSNISPAEAQLSLCSCLCCSEALVNLTLQGDSHRDLLPLLSQVMMHPKCHLQDLRYPTRHPLPILLQDHRLGACSATFQQWADFFLTIQASPLTGLDLSNNEILDRGATLLCETLRRPECILRKLTLENCGLTRACCEDFLSTLIVSQQLMHLSLADNDLGDDGVKILCEGLNHSNCQLQSLVLWHCNVGSDSCVHLSQLLQQGASLKYLDLGLNQVGDSGMRALCQALKSPQCGLKCLWLWGCSITSTSCEELSEALLGNQRLVTLDLGQNTLAFDGLMLLYTALQFQRCSLQILRLKINEANPEVKKLIKTIQNVNPQLIVDSDHQNPRKRRPEDFPA</sequence>
<keyword evidence="8" id="KW-1185">Reference proteome</keyword>
<dbReference type="PROSITE" id="PS50824">
    <property type="entry name" value="DAPIN"/>
    <property type="match status" value="1"/>
</dbReference>
<dbReference type="InterPro" id="IPR027417">
    <property type="entry name" value="P-loop_NTPase"/>
</dbReference>
<dbReference type="Pfam" id="PF17779">
    <property type="entry name" value="WHD_NOD2"/>
    <property type="match status" value="1"/>
</dbReference>
<dbReference type="CTD" id="55655"/>
<dbReference type="PANTHER" id="PTHR45690">
    <property type="entry name" value="NACHT, LRR AND PYD DOMAINS-CONTAINING PROTEIN 12"/>
    <property type="match status" value="1"/>
</dbReference>
<dbReference type="OrthoDB" id="120976at2759"/>
<dbReference type="InterPro" id="IPR011029">
    <property type="entry name" value="DEATH-like_dom_sf"/>
</dbReference>
<keyword evidence="4" id="KW-0547">Nucleotide-binding</keyword>
<dbReference type="Gene3D" id="3.40.50.300">
    <property type="entry name" value="P-loop containing nucleotide triphosphate hydrolases"/>
    <property type="match status" value="1"/>
</dbReference>
<dbReference type="RefSeq" id="XP_012889988.1">
    <property type="nucleotide sequence ID" value="XM_013034534.1"/>
</dbReference>
<dbReference type="GO" id="GO:0050727">
    <property type="term" value="P:regulation of inflammatory response"/>
    <property type="evidence" value="ECO:0007669"/>
    <property type="project" value="TreeGrafter"/>
</dbReference>
<dbReference type="AlphaFoldDB" id="A0A1S3GM91"/>
<evidence type="ECO:0000313" key="8">
    <source>
        <dbReference type="Proteomes" id="UP000081671"/>
    </source>
</evidence>
<evidence type="ECO:0000259" key="7">
    <source>
        <dbReference type="PROSITE" id="PS50837"/>
    </source>
</evidence>
<dbReference type="Pfam" id="PF17776">
    <property type="entry name" value="NLRC4_HD2"/>
    <property type="match status" value="1"/>
</dbReference>
<reference evidence="9" key="1">
    <citation type="submission" date="2025-08" db="UniProtKB">
        <authorList>
            <consortium name="RefSeq"/>
        </authorList>
    </citation>
    <scope>IDENTIFICATION</scope>
    <source>
        <tissue evidence="9">Kidney</tissue>
    </source>
</reference>
<proteinExistence type="inferred from homology"/>
<dbReference type="PROSITE" id="PS50837">
    <property type="entry name" value="NACHT"/>
    <property type="match status" value="1"/>
</dbReference>
<evidence type="ECO:0000256" key="5">
    <source>
        <dbReference type="ARBA" id="ARBA00022840"/>
    </source>
</evidence>
<keyword evidence="3" id="KW-0677">Repeat</keyword>
<dbReference type="FunCoup" id="A0A1S3GM91">
    <property type="interactions" value="80"/>
</dbReference>
<dbReference type="KEGG" id="dord:105999504"/>
<dbReference type="Proteomes" id="UP000081671">
    <property type="component" value="Unplaced"/>
</dbReference>
<feature type="domain" description="NACHT" evidence="7">
    <location>
        <begin position="152"/>
        <end position="351"/>
    </location>
</feature>
<dbReference type="PANTHER" id="PTHR45690:SF14">
    <property type="entry name" value="NACHT, LRR AND PYD DOMAINS-CONTAINING PROTEIN 2"/>
    <property type="match status" value="1"/>
</dbReference>
<feature type="domain" description="Pyrin" evidence="6">
    <location>
        <begin position="1"/>
        <end position="99"/>
    </location>
</feature>
<dbReference type="InterPro" id="IPR041075">
    <property type="entry name" value="NOD1/2_WH"/>
</dbReference>
<dbReference type="InParanoid" id="A0A1S3GM91"/>
<keyword evidence="5" id="KW-0067">ATP-binding</keyword>
<dbReference type="InterPro" id="IPR004020">
    <property type="entry name" value="DAPIN"/>
</dbReference>
<name>A0A1S3GM91_DIPOR</name>
<dbReference type="InterPro" id="IPR001611">
    <property type="entry name" value="Leu-rich_rpt"/>
</dbReference>
<dbReference type="Pfam" id="PF05729">
    <property type="entry name" value="NACHT"/>
    <property type="match status" value="1"/>
</dbReference>
<dbReference type="InterPro" id="IPR041267">
    <property type="entry name" value="NLRP_HD2"/>
</dbReference>
<evidence type="ECO:0000256" key="2">
    <source>
        <dbReference type="ARBA" id="ARBA00022614"/>
    </source>
</evidence>
<dbReference type="SUPFAM" id="SSF47986">
    <property type="entry name" value="DEATH domain"/>
    <property type="match status" value="1"/>
</dbReference>
<dbReference type="SUPFAM" id="SSF52047">
    <property type="entry name" value="RNI-like"/>
    <property type="match status" value="1"/>
</dbReference>
<dbReference type="GO" id="GO:0005524">
    <property type="term" value="F:ATP binding"/>
    <property type="evidence" value="ECO:0007669"/>
    <property type="project" value="UniProtKB-KW"/>
</dbReference>
<protein>
    <submittedName>
        <fullName evidence="9">NACHT, LRR and PYD domains-containing protein 2</fullName>
    </submittedName>
</protein>
<dbReference type="SUPFAM" id="SSF52540">
    <property type="entry name" value="P-loop containing nucleoside triphosphate hydrolases"/>
    <property type="match status" value="1"/>
</dbReference>
<evidence type="ECO:0000256" key="3">
    <source>
        <dbReference type="ARBA" id="ARBA00022737"/>
    </source>
</evidence>
<evidence type="ECO:0000256" key="1">
    <source>
        <dbReference type="ARBA" id="ARBA00008665"/>
    </source>
</evidence>
<accession>A0A1S3GM91</accession>
<comment type="similarity">
    <text evidence="1">Belongs to the NLRP family.</text>
</comment>
<dbReference type="GO" id="GO:0005737">
    <property type="term" value="C:cytoplasm"/>
    <property type="evidence" value="ECO:0007669"/>
    <property type="project" value="TreeGrafter"/>
</dbReference>
<dbReference type="Pfam" id="PF13516">
    <property type="entry name" value="LRR_6"/>
    <property type="match status" value="3"/>
</dbReference>
<gene>
    <name evidence="9" type="primary">Nlrp2</name>
</gene>
<dbReference type="SMART" id="SM00368">
    <property type="entry name" value="LRR_RI"/>
    <property type="match status" value="8"/>
</dbReference>
<dbReference type="InterPro" id="IPR050637">
    <property type="entry name" value="NLRP_innate_immun_reg"/>
</dbReference>
<dbReference type="SMART" id="SM01289">
    <property type="entry name" value="PYRIN"/>
    <property type="match status" value="1"/>
</dbReference>
<organism evidence="8 9">
    <name type="scientific">Dipodomys ordii</name>
    <name type="common">Ord's kangaroo rat</name>
    <dbReference type="NCBI Taxonomy" id="10020"/>
    <lineage>
        <taxon>Eukaryota</taxon>
        <taxon>Metazoa</taxon>
        <taxon>Chordata</taxon>
        <taxon>Craniata</taxon>
        <taxon>Vertebrata</taxon>
        <taxon>Euteleostomi</taxon>
        <taxon>Mammalia</taxon>
        <taxon>Eutheria</taxon>
        <taxon>Euarchontoglires</taxon>
        <taxon>Glires</taxon>
        <taxon>Rodentia</taxon>
        <taxon>Castorimorpha</taxon>
        <taxon>Heteromyidae</taxon>
        <taxon>Dipodomyinae</taxon>
        <taxon>Dipodomys</taxon>
    </lineage>
</organism>
<keyword evidence="2" id="KW-0433">Leucine-rich repeat</keyword>
<evidence type="ECO:0000259" key="6">
    <source>
        <dbReference type="PROSITE" id="PS50824"/>
    </source>
</evidence>
<dbReference type="Gene3D" id="3.80.10.10">
    <property type="entry name" value="Ribonuclease Inhibitor"/>
    <property type="match status" value="3"/>
</dbReference>
<dbReference type="Pfam" id="PF02758">
    <property type="entry name" value="PYRIN"/>
    <property type="match status" value="1"/>
</dbReference>
<evidence type="ECO:0000313" key="9">
    <source>
        <dbReference type="RefSeq" id="XP_012889988.1"/>
    </source>
</evidence>
<dbReference type="InterPro" id="IPR007111">
    <property type="entry name" value="NACHT_NTPase"/>
</dbReference>
<dbReference type="GeneID" id="105999504"/>